<gene>
    <name evidence="1" type="ORF">pdam_00003987</name>
</gene>
<evidence type="ECO:0000313" key="2">
    <source>
        <dbReference type="Proteomes" id="UP000275408"/>
    </source>
</evidence>
<sequence length="121" mass="13838">MMADLCATGIHAHRDESKPEFFKAGKRHRKNGIFAHNTHAQEDEVGENLSSYCGGTLPQHQKLAPGWYNLSKEEMALLEIDIFKPLDFMDILLKKINEDDNGRVISNMNELWKKEVSEPIN</sequence>
<keyword evidence="2" id="KW-1185">Reference proteome</keyword>
<comment type="caution">
    <text evidence="1">The sequence shown here is derived from an EMBL/GenBank/DDBJ whole genome shotgun (WGS) entry which is preliminary data.</text>
</comment>
<evidence type="ECO:0000313" key="1">
    <source>
        <dbReference type="EMBL" id="RMX39637.1"/>
    </source>
</evidence>
<reference evidence="1 2" key="1">
    <citation type="journal article" date="2018" name="Sci. Rep.">
        <title>Comparative analysis of the Pocillopora damicornis genome highlights role of immune system in coral evolution.</title>
        <authorList>
            <person name="Cunning R."/>
            <person name="Bay R.A."/>
            <person name="Gillette P."/>
            <person name="Baker A.C."/>
            <person name="Traylor-Knowles N."/>
        </authorList>
    </citation>
    <scope>NUCLEOTIDE SEQUENCE [LARGE SCALE GENOMIC DNA]</scope>
    <source>
        <strain evidence="1">RSMAS</strain>
        <tissue evidence="1">Whole animal</tissue>
    </source>
</reference>
<dbReference type="EMBL" id="RCHS01003794">
    <property type="protein sequence ID" value="RMX39637.1"/>
    <property type="molecule type" value="Genomic_DNA"/>
</dbReference>
<dbReference type="AlphaFoldDB" id="A0A3M6TDX0"/>
<dbReference type="Proteomes" id="UP000275408">
    <property type="component" value="Unassembled WGS sequence"/>
</dbReference>
<organism evidence="1 2">
    <name type="scientific">Pocillopora damicornis</name>
    <name type="common">Cauliflower coral</name>
    <name type="synonym">Millepora damicornis</name>
    <dbReference type="NCBI Taxonomy" id="46731"/>
    <lineage>
        <taxon>Eukaryota</taxon>
        <taxon>Metazoa</taxon>
        <taxon>Cnidaria</taxon>
        <taxon>Anthozoa</taxon>
        <taxon>Hexacorallia</taxon>
        <taxon>Scleractinia</taxon>
        <taxon>Astrocoeniina</taxon>
        <taxon>Pocilloporidae</taxon>
        <taxon>Pocillopora</taxon>
    </lineage>
</organism>
<accession>A0A3M6TDX0</accession>
<protein>
    <submittedName>
        <fullName evidence="1">Uncharacterized protein</fullName>
    </submittedName>
</protein>
<proteinExistence type="predicted"/>
<name>A0A3M6TDX0_POCDA</name>